<protein>
    <recommendedName>
        <fullName evidence="2">YdbS-like PH domain-containing protein</fullName>
    </recommendedName>
</protein>
<sequence length="506" mass="57382">MSEEKRLHPITTVMNALKTLKEAFIPIVILVFLNRGEAESILDYLPFFIMGAMIILFLFLGVIKWWRFKYWLEEGELRIEQGLFVKKKRYIPFERIQSLNYTEGILHRPLKLVKIKVETAGSSASQESEAELTAITKEEADELNRIISAAKKKLKEGNTEEFDGDTSIVEEQPEERVLYKMSAKDLIVMATTSGGAGVVLGGVLIFLSQFGEFIPYEAVFEELVDIVETGFLLAGVAAVFVFLIAWLIAVGMTFLRYADFTVKLVDKDIVITRGLLEKKQTTVPLKRIQGIRFDQNIAREPFGYTSVTIESAGGSVLEKDSNAIRLLPMIREKEAFPILNEIMPDYQWKTAFTGVPKRSLKRYIFWKMLFSLVIIGPVSYFFFPLGLISLVLIPLAAGLGWLQYKTAGWSASHDQLTLKYRGFSKQIVYMKKKRIQSLAWTQTIFQRRGDVATIHSTIKSFASGSHSSIAHVAQDDAELLMEWYSPEAEVKKVHDPVRLDPEVEGH</sequence>
<dbReference type="Pfam" id="PF03703">
    <property type="entry name" value="bPH_2"/>
    <property type="match status" value="3"/>
</dbReference>
<keyword evidence="1" id="KW-0812">Transmembrane</keyword>
<keyword evidence="4" id="KW-1185">Reference proteome</keyword>
<accession>A0A4Y8LHX4</accession>
<evidence type="ECO:0000313" key="4">
    <source>
        <dbReference type="Proteomes" id="UP000297776"/>
    </source>
</evidence>
<keyword evidence="1" id="KW-1133">Transmembrane helix</keyword>
<feature type="transmembrane region" description="Helical" evidence="1">
    <location>
        <begin position="186"/>
        <end position="210"/>
    </location>
</feature>
<dbReference type="PANTHER" id="PTHR34473">
    <property type="entry name" value="UPF0699 TRANSMEMBRANE PROTEIN YDBS"/>
    <property type="match status" value="1"/>
</dbReference>
<dbReference type="PANTHER" id="PTHR34473:SF2">
    <property type="entry name" value="UPF0699 TRANSMEMBRANE PROTEIN YDBT"/>
    <property type="match status" value="1"/>
</dbReference>
<keyword evidence="1" id="KW-0472">Membrane</keyword>
<dbReference type="PIRSF" id="PIRSF026631">
    <property type="entry name" value="UCP026631"/>
    <property type="match status" value="1"/>
</dbReference>
<reference evidence="3 4" key="1">
    <citation type="submission" date="2019-03" db="EMBL/GenBank/DDBJ databases">
        <authorList>
            <person name="Yang Y."/>
        </authorList>
    </citation>
    <scope>NUCLEOTIDE SEQUENCE [LARGE SCALE GENOMIC DNA]</scope>
    <source>
        <strain evidence="3 4">ASL-1</strain>
    </source>
</reference>
<dbReference type="Proteomes" id="UP000297776">
    <property type="component" value="Unassembled WGS sequence"/>
</dbReference>
<feature type="transmembrane region" description="Helical" evidence="1">
    <location>
        <begin position="44"/>
        <end position="63"/>
    </location>
</feature>
<dbReference type="OrthoDB" id="2195155at2"/>
<feature type="domain" description="YdbS-like PH" evidence="2">
    <location>
        <begin position="257"/>
        <end position="340"/>
    </location>
</feature>
<dbReference type="InterPro" id="IPR005182">
    <property type="entry name" value="YdbS-like_PH"/>
</dbReference>
<feature type="transmembrane region" description="Helical" evidence="1">
    <location>
        <begin position="364"/>
        <end position="381"/>
    </location>
</feature>
<gene>
    <name evidence="3" type="ORF">E2626_05235</name>
</gene>
<proteinExistence type="predicted"/>
<evidence type="ECO:0000256" key="1">
    <source>
        <dbReference type="SAM" id="Phobius"/>
    </source>
</evidence>
<feature type="domain" description="YdbS-like PH" evidence="2">
    <location>
        <begin position="404"/>
        <end position="484"/>
    </location>
</feature>
<evidence type="ECO:0000313" key="3">
    <source>
        <dbReference type="EMBL" id="TFE01981.1"/>
    </source>
</evidence>
<comment type="caution">
    <text evidence="3">The sequence shown here is derived from an EMBL/GenBank/DDBJ whole genome shotgun (WGS) entry which is preliminary data.</text>
</comment>
<organism evidence="3 4">
    <name type="scientific">Jeotgalibacillus salarius</name>
    <dbReference type="NCBI Taxonomy" id="546023"/>
    <lineage>
        <taxon>Bacteria</taxon>
        <taxon>Bacillati</taxon>
        <taxon>Bacillota</taxon>
        <taxon>Bacilli</taxon>
        <taxon>Bacillales</taxon>
        <taxon>Caryophanaceae</taxon>
        <taxon>Jeotgalibacillus</taxon>
    </lineage>
</organism>
<evidence type="ECO:0000259" key="2">
    <source>
        <dbReference type="Pfam" id="PF03703"/>
    </source>
</evidence>
<name>A0A4Y8LHX4_9BACL</name>
<feature type="domain" description="YdbS-like PH" evidence="2">
    <location>
        <begin position="65"/>
        <end position="146"/>
    </location>
</feature>
<dbReference type="RefSeq" id="WP_134380443.1">
    <property type="nucleotide sequence ID" value="NZ_SORX01000003.1"/>
</dbReference>
<feature type="transmembrane region" description="Helical" evidence="1">
    <location>
        <begin position="230"/>
        <end position="255"/>
    </location>
</feature>
<dbReference type="InterPro" id="IPR014529">
    <property type="entry name" value="UCP026631"/>
</dbReference>
<dbReference type="EMBL" id="SORX01000003">
    <property type="protein sequence ID" value="TFE01981.1"/>
    <property type="molecule type" value="Genomic_DNA"/>
</dbReference>
<dbReference type="AlphaFoldDB" id="A0A4Y8LHX4"/>